<dbReference type="Pfam" id="PF00583">
    <property type="entry name" value="Acetyltransf_1"/>
    <property type="match status" value="1"/>
</dbReference>
<evidence type="ECO:0000256" key="3">
    <source>
        <dbReference type="SAM" id="MobiDB-lite"/>
    </source>
</evidence>
<keyword evidence="1" id="KW-0808">Transferase</keyword>
<evidence type="ECO:0000313" key="5">
    <source>
        <dbReference type="EMBL" id="GAA3926326.1"/>
    </source>
</evidence>
<dbReference type="Proteomes" id="UP001501000">
    <property type="component" value="Unassembled WGS sequence"/>
</dbReference>
<feature type="compositionally biased region" description="Polar residues" evidence="3">
    <location>
        <begin position="23"/>
        <end position="34"/>
    </location>
</feature>
<dbReference type="EMBL" id="BAABAJ010000012">
    <property type="protein sequence ID" value="GAA3926326.1"/>
    <property type="molecule type" value="Genomic_DNA"/>
</dbReference>
<dbReference type="InterPro" id="IPR000182">
    <property type="entry name" value="GNAT_dom"/>
</dbReference>
<proteinExistence type="predicted"/>
<accession>A0ABP7MNJ2</accession>
<feature type="region of interest" description="Disordered" evidence="3">
    <location>
        <begin position="1"/>
        <end position="48"/>
    </location>
</feature>
<dbReference type="PANTHER" id="PTHR43877:SF2">
    <property type="entry name" value="AMINOALKYLPHOSPHONATE N-ACETYLTRANSFERASE-RELATED"/>
    <property type="match status" value="1"/>
</dbReference>
<keyword evidence="6" id="KW-1185">Reference proteome</keyword>
<dbReference type="PANTHER" id="PTHR43877">
    <property type="entry name" value="AMINOALKYLPHOSPHONATE N-ACETYLTRANSFERASE-RELATED-RELATED"/>
    <property type="match status" value="1"/>
</dbReference>
<evidence type="ECO:0000259" key="4">
    <source>
        <dbReference type="PROSITE" id="PS51186"/>
    </source>
</evidence>
<name>A0ABP7MNJ2_9ACTN</name>
<evidence type="ECO:0000256" key="2">
    <source>
        <dbReference type="ARBA" id="ARBA00023315"/>
    </source>
</evidence>
<dbReference type="PROSITE" id="PS51186">
    <property type="entry name" value="GNAT"/>
    <property type="match status" value="1"/>
</dbReference>
<dbReference type="Gene3D" id="3.40.630.30">
    <property type="match status" value="1"/>
</dbReference>
<protein>
    <recommendedName>
        <fullName evidence="4">N-acetyltransferase domain-containing protein</fullName>
    </recommendedName>
</protein>
<organism evidence="5 6">
    <name type="scientific">Streptomyces gulbargensis</name>
    <dbReference type="NCBI Taxonomy" id="364901"/>
    <lineage>
        <taxon>Bacteria</taxon>
        <taxon>Bacillati</taxon>
        <taxon>Actinomycetota</taxon>
        <taxon>Actinomycetes</taxon>
        <taxon>Kitasatosporales</taxon>
        <taxon>Streptomycetaceae</taxon>
        <taxon>Streptomyces</taxon>
    </lineage>
</organism>
<feature type="domain" description="N-acetyltransferase" evidence="4">
    <location>
        <begin position="43"/>
        <end position="207"/>
    </location>
</feature>
<dbReference type="SUPFAM" id="SSF55729">
    <property type="entry name" value="Acyl-CoA N-acyltransferases (Nat)"/>
    <property type="match status" value="1"/>
</dbReference>
<evidence type="ECO:0000256" key="1">
    <source>
        <dbReference type="ARBA" id="ARBA00022679"/>
    </source>
</evidence>
<gene>
    <name evidence="5" type="ORF">GCM10022244_39580</name>
</gene>
<dbReference type="InterPro" id="IPR050832">
    <property type="entry name" value="Bact_Acetyltransf"/>
</dbReference>
<reference evidence="6" key="1">
    <citation type="journal article" date="2019" name="Int. J. Syst. Evol. Microbiol.">
        <title>The Global Catalogue of Microorganisms (GCM) 10K type strain sequencing project: providing services to taxonomists for standard genome sequencing and annotation.</title>
        <authorList>
            <consortium name="The Broad Institute Genomics Platform"/>
            <consortium name="The Broad Institute Genome Sequencing Center for Infectious Disease"/>
            <person name="Wu L."/>
            <person name="Ma J."/>
        </authorList>
    </citation>
    <scope>NUCLEOTIDE SEQUENCE [LARGE SCALE GENOMIC DNA]</scope>
    <source>
        <strain evidence="6">JCM 16956</strain>
    </source>
</reference>
<sequence length="223" mass="23395">MRAWGTSQGRLRGRGAPGEFGETPSSLAAMSTEKTPAAARHPDRLRPRSDDDLEACVRVLAEVHRADGYPVDWPARPGAWLAPAAGLGAWVAERDGAVTGHVALAAAGDGDLAPALWSGRNGSRTAATAVVGRLFVAPWARGRGLGALLLGRAVEEARGRGLHPVLDVVASDTAATALYERLGWRRLATVAQHWGPSREVSVHCYAAPLPSEPPSSASAVRRL</sequence>
<dbReference type="InterPro" id="IPR016181">
    <property type="entry name" value="Acyl_CoA_acyltransferase"/>
</dbReference>
<evidence type="ECO:0000313" key="6">
    <source>
        <dbReference type="Proteomes" id="UP001501000"/>
    </source>
</evidence>
<keyword evidence="2" id="KW-0012">Acyltransferase</keyword>
<comment type="caution">
    <text evidence="5">The sequence shown here is derived from an EMBL/GenBank/DDBJ whole genome shotgun (WGS) entry which is preliminary data.</text>
</comment>